<dbReference type="Pfam" id="PF00534">
    <property type="entry name" value="Glycos_transf_1"/>
    <property type="match status" value="1"/>
</dbReference>
<comment type="caution">
    <text evidence="2">The sequence shown here is derived from an EMBL/GenBank/DDBJ whole genome shotgun (WGS) entry which is preliminary data.</text>
</comment>
<reference evidence="2" key="1">
    <citation type="journal article" date="2020" name="mSystems">
        <title>Genome- and Community-Level Interaction Insights into Carbon Utilization and Element Cycling Functions of Hydrothermarchaeota in Hydrothermal Sediment.</title>
        <authorList>
            <person name="Zhou Z."/>
            <person name="Liu Y."/>
            <person name="Xu W."/>
            <person name="Pan J."/>
            <person name="Luo Z.H."/>
            <person name="Li M."/>
        </authorList>
    </citation>
    <scope>NUCLEOTIDE SEQUENCE [LARGE SCALE GENOMIC DNA]</scope>
    <source>
        <strain evidence="2">HyVt-456</strain>
    </source>
</reference>
<dbReference type="PANTHER" id="PTHR12526">
    <property type="entry name" value="GLYCOSYLTRANSFERASE"/>
    <property type="match status" value="1"/>
</dbReference>
<dbReference type="InterPro" id="IPR001296">
    <property type="entry name" value="Glyco_trans_1"/>
</dbReference>
<evidence type="ECO:0000313" key="2">
    <source>
        <dbReference type="EMBL" id="HED10494.1"/>
    </source>
</evidence>
<dbReference type="PANTHER" id="PTHR12526:SF572">
    <property type="entry name" value="BLL5144 PROTEIN"/>
    <property type="match status" value="1"/>
</dbReference>
<name>A0A7V1LM14_CALAY</name>
<dbReference type="GO" id="GO:0016757">
    <property type="term" value="F:glycosyltransferase activity"/>
    <property type="evidence" value="ECO:0007669"/>
    <property type="project" value="InterPro"/>
</dbReference>
<evidence type="ECO:0000259" key="1">
    <source>
        <dbReference type="Pfam" id="PF00534"/>
    </source>
</evidence>
<protein>
    <submittedName>
        <fullName evidence="2">Glycosyltransferase</fullName>
    </submittedName>
</protein>
<accession>A0A7V1LM14</accession>
<dbReference type="Gene3D" id="3.40.50.2000">
    <property type="entry name" value="Glycogen Phosphorylase B"/>
    <property type="match status" value="2"/>
</dbReference>
<proteinExistence type="predicted"/>
<dbReference type="AlphaFoldDB" id="A0A7V1LM14"/>
<gene>
    <name evidence="2" type="ORF">ENJ10_07380</name>
</gene>
<dbReference type="EMBL" id="DRLD01000205">
    <property type="protein sequence ID" value="HED10494.1"/>
    <property type="molecule type" value="Genomic_DNA"/>
</dbReference>
<dbReference type="Proteomes" id="UP000886005">
    <property type="component" value="Unassembled WGS sequence"/>
</dbReference>
<sequence length="356" mass="40424">MAKTQTKVLHITSYPPPRAGWGMRVYFLKKEMEKNGDICEVLNIGKGRFLTDRDFVPVLGSLDYIKKVFRFRLKGYLIHHHLNGDSPKGFVLTVLSLTISLLTFRRPVITFHAGPVQLYFPKNKGPKLTPLYKYIFTVAKYIVCNNEAVKKNIMSYGIPGEKIVPIQAFSKQYMEFEEQPLDAELESIFKNHFPVIACYAAYRPEFFLEDMVTAFARFHRKNPDSRLVMLGQTLGSETIKAQMEEEGILDAVFFAGDLDHDQFLTLLSKSTIYLRTPFKDGVSSSVLESLTLNTPVVACENGSRPRGVITYENRNIDDMVSTLQDTVDRIDEIKANLNPPPIPDTISVEIDLIKKA</sequence>
<feature type="domain" description="Glycosyl transferase family 1" evidence="1">
    <location>
        <begin position="192"/>
        <end position="332"/>
    </location>
</feature>
<organism evidence="2">
    <name type="scientific">Caldithrix abyssi</name>
    <dbReference type="NCBI Taxonomy" id="187145"/>
    <lineage>
        <taxon>Bacteria</taxon>
        <taxon>Pseudomonadati</taxon>
        <taxon>Calditrichota</taxon>
        <taxon>Calditrichia</taxon>
        <taxon>Calditrichales</taxon>
        <taxon>Calditrichaceae</taxon>
        <taxon>Caldithrix</taxon>
    </lineage>
</organism>
<dbReference type="SUPFAM" id="SSF53756">
    <property type="entry name" value="UDP-Glycosyltransferase/glycogen phosphorylase"/>
    <property type="match status" value="1"/>
</dbReference>